<dbReference type="Pfam" id="PF00561">
    <property type="entry name" value="Abhydrolase_1"/>
    <property type="match status" value="1"/>
</dbReference>
<name>A0A9X3BLL8_9MYCO</name>
<feature type="domain" description="AB hydrolase-1" evidence="2">
    <location>
        <begin position="20"/>
        <end position="103"/>
    </location>
</feature>
<dbReference type="InterPro" id="IPR000073">
    <property type="entry name" value="AB_hydrolase_1"/>
</dbReference>
<evidence type="ECO:0000259" key="2">
    <source>
        <dbReference type="Pfam" id="PF00561"/>
    </source>
</evidence>
<protein>
    <submittedName>
        <fullName evidence="3">Alpha/beta fold hydrolase</fullName>
    </submittedName>
</protein>
<accession>A0A9X3BLL8</accession>
<keyword evidence="4" id="KW-1185">Reference proteome</keyword>
<dbReference type="Proteomes" id="UP001140293">
    <property type="component" value="Unassembled WGS sequence"/>
</dbReference>
<dbReference type="Gene3D" id="3.40.50.1820">
    <property type="entry name" value="alpha/beta hydrolase"/>
    <property type="match status" value="1"/>
</dbReference>
<feature type="compositionally biased region" description="Basic residues" evidence="1">
    <location>
        <begin position="119"/>
        <end position="131"/>
    </location>
</feature>
<gene>
    <name evidence="3" type="ORF">H7I41_05975</name>
</gene>
<feature type="region of interest" description="Disordered" evidence="1">
    <location>
        <begin position="100"/>
        <end position="144"/>
    </location>
</feature>
<dbReference type="RefSeq" id="WP_264011661.1">
    <property type="nucleotide sequence ID" value="NZ_JACKSJ010000047.1"/>
</dbReference>
<dbReference type="EMBL" id="JACKSJ010000047">
    <property type="protein sequence ID" value="MCV7169469.1"/>
    <property type="molecule type" value="Genomic_DNA"/>
</dbReference>
<dbReference type="InterPro" id="IPR029058">
    <property type="entry name" value="AB_hydrolase_fold"/>
</dbReference>
<comment type="caution">
    <text evidence="3">The sequence shown here is derived from an EMBL/GenBank/DDBJ whole genome shotgun (WGS) entry which is preliminary data.</text>
</comment>
<organism evidence="3 4">
    <name type="scientific">[Mycobacterium] manitobense</name>
    <dbReference type="NCBI Taxonomy" id="190147"/>
    <lineage>
        <taxon>Bacteria</taxon>
        <taxon>Bacillati</taxon>
        <taxon>Actinomycetota</taxon>
        <taxon>Actinomycetes</taxon>
        <taxon>Mycobacteriales</taxon>
        <taxon>Mycobacteriaceae</taxon>
        <taxon>Mycolicibacterium</taxon>
    </lineage>
</organism>
<reference evidence="3" key="2">
    <citation type="journal article" date="2022" name="BMC Genomics">
        <title>Comparative genome analysis of mycobacteria focusing on tRNA and non-coding RNA.</title>
        <authorList>
            <person name="Behra P.R.K."/>
            <person name="Pettersson B.M.F."/>
            <person name="Ramesh M."/>
            <person name="Das S."/>
            <person name="Dasgupta S."/>
            <person name="Kirsebom L.A."/>
        </authorList>
    </citation>
    <scope>NUCLEOTIDE SEQUENCE</scope>
    <source>
        <strain evidence="3">DSM 44615</strain>
    </source>
</reference>
<dbReference type="AlphaFoldDB" id="A0A9X3BLL8"/>
<sequence>MRTTSRGFGIHYTVTGDGPPLMLVAGTMMAARHWADAGYMAALAGSRRVINVDPLGHGGSDRPHDPDDYRADGVTADLVAVLDAEGVDRATVWGYSRGGWLGLQHGEPPPRAGGGAGGRRLRHACPPRRGHPHADAACGASARG</sequence>
<dbReference type="GO" id="GO:0016787">
    <property type="term" value="F:hydrolase activity"/>
    <property type="evidence" value="ECO:0007669"/>
    <property type="project" value="UniProtKB-KW"/>
</dbReference>
<evidence type="ECO:0000313" key="4">
    <source>
        <dbReference type="Proteomes" id="UP001140293"/>
    </source>
</evidence>
<reference evidence="3" key="1">
    <citation type="submission" date="2020-07" db="EMBL/GenBank/DDBJ databases">
        <authorList>
            <person name="Pettersson B.M.F."/>
            <person name="Behra P.R.K."/>
            <person name="Ramesh M."/>
            <person name="Das S."/>
            <person name="Dasgupta S."/>
            <person name="Kirsebom L.A."/>
        </authorList>
    </citation>
    <scope>NUCLEOTIDE SEQUENCE</scope>
    <source>
        <strain evidence="3">DSM 44615</strain>
    </source>
</reference>
<keyword evidence="3" id="KW-0378">Hydrolase</keyword>
<dbReference type="SUPFAM" id="SSF53474">
    <property type="entry name" value="alpha/beta-Hydrolases"/>
    <property type="match status" value="1"/>
</dbReference>
<evidence type="ECO:0000313" key="3">
    <source>
        <dbReference type="EMBL" id="MCV7169469.1"/>
    </source>
</evidence>
<evidence type="ECO:0000256" key="1">
    <source>
        <dbReference type="SAM" id="MobiDB-lite"/>
    </source>
</evidence>
<proteinExistence type="predicted"/>